<accession>A0A936YJF2</accession>
<dbReference type="AlphaFoldDB" id="A0A936YJF2"/>
<evidence type="ECO:0000256" key="2">
    <source>
        <dbReference type="ARBA" id="ARBA00016013"/>
    </source>
</evidence>
<dbReference type="Proteomes" id="UP000633219">
    <property type="component" value="Unassembled WGS sequence"/>
</dbReference>
<feature type="region of interest" description="Disordered" evidence="5">
    <location>
        <begin position="1"/>
        <end position="26"/>
    </location>
</feature>
<evidence type="ECO:0000256" key="5">
    <source>
        <dbReference type="SAM" id="MobiDB-lite"/>
    </source>
</evidence>
<name>A0A936YJF2_9HYPH</name>
<sequence length="151" mass="15654">MFTGAAGTAATNNTQDTPKTASTKDTSTATLNYDSFLKLLIAQMKNQDPTDPVDASEQMSQLASFSNVEQSIKTNAHLESLIQETTLSQATSLIGKEVTSVDGKTSGIVASVEINADGLTATLDNGKTVVIQTGITVGTKPVKGDKDDAAS</sequence>
<keyword evidence="7" id="KW-1185">Reference proteome</keyword>
<comment type="similarity">
    <text evidence="1">Belongs to the FlgD family.</text>
</comment>
<keyword evidence="6" id="KW-0966">Cell projection</keyword>
<dbReference type="NCBIfam" id="NF004670">
    <property type="entry name" value="PRK06009.1"/>
    <property type="match status" value="1"/>
</dbReference>
<dbReference type="GO" id="GO:0044781">
    <property type="term" value="P:bacterial-type flagellum organization"/>
    <property type="evidence" value="ECO:0007669"/>
    <property type="project" value="UniProtKB-KW"/>
</dbReference>
<evidence type="ECO:0000256" key="3">
    <source>
        <dbReference type="ARBA" id="ARBA00022795"/>
    </source>
</evidence>
<keyword evidence="6" id="KW-0969">Cilium</keyword>
<dbReference type="EMBL" id="JAEQNC010000001">
    <property type="protein sequence ID" value="MBL0370698.1"/>
    <property type="molecule type" value="Genomic_DNA"/>
</dbReference>
<evidence type="ECO:0000256" key="1">
    <source>
        <dbReference type="ARBA" id="ARBA00010577"/>
    </source>
</evidence>
<evidence type="ECO:0000313" key="6">
    <source>
        <dbReference type="EMBL" id="MBL0370698.1"/>
    </source>
</evidence>
<keyword evidence="6" id="KW-0282">Flagellum</keyword>
<comment type="caution">
    <text evidence="6">The sequence shown here is derived from an EMBL/GenBank/DDBJ whole genome shotgun (WGS) entry which is preliminary data.</text>
</comment>
<organism evidence="6 7">
    <name type="scientific">Rhizobium setariae</name>
    <dbReference type="NCBI Taxonomy" id="2801340"/>
    <lineage>
        <taxon>Bacteria</taxon>
        <taxon>Pseudomonadati</taxon>
        <taxon>Pseudomonadota</taxon>
        <taxon>Alphaproteobacteria</taxon>
        <taxon>Hyphomicrobiales</taxon>
        <taxon>Rhizobiaceae</taxon>
        <taxon>Rhizobium/Agrobacterium group</taxon>
        <taxon>Rhizobium</taxon>
    </lineage>
</organism>
<evidence type="ECO:0000313" key="7">
    <source>
        <dbReference type="Proteomes" id="UP000633219"/>
    </source>
</evidence>
<dbReference type="InterPro" id="IPR005648">
    <property type="entry name" value="FlgD"/>
</dbReference>
<gene>
    <name evidence="6" type="primary">flgD</name>
    <name evidence="6" type="ORF">JJB09_01530</name>
</gene>
<dbReference type="Pfam" id="PF03963">
    <property type="entry name" value="FlgD"/>
    <property type="match status" value="1"/>
</dbReference>
<keyword evidence="3" id="KW-1005">Bacterial flagellum biogenesis</keyword>
<proteinExistence type="inferred from homology"/>
<comment type="function">
    <text evidence="4">Required for flagellar hook formation. May act as a scaffolding protein.</text>
</comment>
<protein>
    <recommendedName>
        <fullName evidence="2">Basal-body rod modification protein FlgD</fullName>
    </recommendedName>
</protein>
<dbReference type="RefSeq" id="WP_201652680.1">
    <property type="nucleotide sequence ID" value="NZ_JAEQNC010000001.1"/>
</dbReference>
<reference evidence="6" key="1">
    <citation type="submission" date="2021-01" db="EMBL/GenBank/DDBJ databases">
        <title>Rhizobium sp. strain KVB221 16S ribosomal RNA gene Genome sequencing and assembly.</title>
        <authorList>
            <person name="Kang M."/>
        </authorList>
    </citation>
    <scope>NUCLEOTIDE SEQUENCE</scope>
    <source>
        <strain evidence="6">KVB221</strain>
    </source>
</reference>
<evidence type="ECO:0000256" key="4">
    <source>
        <dbReference type="ARBA" id="ARBA00024746"/>
    </source>
</evidence>